<protein>
    <recommendedName>
        <fullName evidence="2">very-long-chain 3-oxoacyl-CoA synthase</fullName>
        <ecNumber evidence="2">2.3.1.199</ecNumber>
    </recommendedName>
</protein>
<dbReference type="EMBL" id="AGSI01000016">
    <property type="protein sequence ID" value="EIE20272.1"/>
    <property type="molecule type" value="Genomic_DNA"/>
</dbReference>
<dbReference type="RefSeq" id="XP_005644816.1">
    <property type="nucleotide sequence ID" value="XM_005644759.1"/>
</dbReference>
<evidence type="ECO:0000256" key="1">
    <source>
        <dbReference type="ARBA" id="ARBA00005531"/>
    </source>
</evidence>
<dbReference type="AlphaFoldDB" id="I0YPF3"/>
<evidence type="ECO:0000256" key="2">
    <source>
        <dbReference type="ARBA" id="ARBA00012307"/>
    </source>
</evidence>
<sequence>MDIITKGWTFNEDALSAMRRGFFGDEAGIGDDTGIPEGVANHQPFDLSTKAAMAEMEMIMYPVVEDALKASCLQPSEVDILITATDSYVPVPSMSAMIANRFGMRTDLLTYSLAGHGCTSGIITVDLAQQLLTAAKGKKVALVVLHENCTAGFSRSNVRACAAANVLFRLNGAAIVLSNRPKDRRRAKYELMHLERTLLATDQAFNSIKVRQDEDGETGVFIHKKDVLPAASQSIKLTLTKLGPRILPLSELIRVALSKQYKPDLASAFDHILIHTGAAAVISAVARGLGLPPKAAVPSLETLERFGSTMMCSTYYTLANLESQGAVKKGHRILQLGYGSGFKCAAAYWRARCDIKDAEHKAWEP</sequence>
<dbReference type="InterPro" id="IPR013601">
    <property type="entry name" value="FAE1_typ3_polyketide_synth"/>
</dbReference>
<reference evidence="6 7" key="1">
    <citation type="journal article" date="2012" name="Genome Biol.">
        <title>The genome of the polar eukaryotic microalga coccomyxa subellipsoidea reveals traits of cold adaptation.</title>
        <authorList>
            <person name="Blanc G."/>
            <person name="Agarkova I."/>
            <person name="Grimwood J."/>
            <person name="Kuo A."/>
            <person name="Brueggeman A."/>
            <person name="Dunigan D."/>
            <person name="Gurnon J."/>
            <person name="Ladunga I."/>
            <person name="Lindquist E."/>
            <person name="Lucas S."/>
            <person name="Pangilinan J."/>
            <person name="Proschold T."/>
            <person name="Salamov A."/>
            <person name="Schmutz J."/>
            <person name="Weeks D."/>
            <person name="Yamada T."/>
            <person name="Claverie J.M."/>
            <person name="Grigoriev I."/>
            <person name="Van Etten J."/>
            <person name="Lomsadze A."/>
            <person name="Borodovsky M."/>
        </authorList>
    </citation>
    <scope>NUCLEOTIDE SEQUENCE [LARGE SCALE GENOMIC DNA]</scope>
    <source>
        <strain evidence="6 7">C-169</strain>
    </source>
</reference>
<evidence type="ECO:0000313" key="7">
    <source>
        <dbReference type="Proteomes" id="UP000007264"/>
    </source>
</evidence>
<organism evidence="6 7">
    <name type="scientific">Coccomyxa subellipsoidea (strain C-169)</name>
    <name type="common">Green microalga</name>
    <dbReference type="NCBI Taxonomy" id="574566"/>
    <lineage>
        <taxon>Eukaryota</taxon>
        <taxon>Viridiplantae</taxon>
        <taxon>Chlorophyta</taxon>
        <taxon>core chlorophytes</taxon>
        <taxon>Trebouxiophyceae</taxon>
        <taxon>Trebouxiophyceae incertae sedis</taxon>
        <taxon>Coccomyxaceae</taxon>
        <taxon>Coccomyxa</taxon>
        <taxon>Coccomyxa subellipsoidea</taxon>
    </lineage>
</organism>
<dbReference type="Gene3D" id="3.40.47.10">
    <property type="match status" value="1"/>
</dbReference>
<evidence type="ECO:0000259" key="4">
    <source>
        <dbReference type="Pfam" id="PF08392"/>
    </source>
</evidence>
<dbReference type="PANTHER" id="PTHR31561">
    <property type="entry name" value="3-KETOACYL-COA SYNTHASE"/>
    <property type="match status" value="1"/>
</dbReference>
<dbReference type="Pfam" id="PF08392">
    <property type="entry name" value="FAE1_CUT1_RppA"/>
    <property type="match status" value="1"/>
</dbReference>
<dbReference type="eggNOG" id="ENOG502QPKZ">
    <property type="taxonomic scope" value="Eukaryota"/>
</dbReference>
<dbReference type="KEGG" id="csl:COCSUDRAFT_44199"/>
<proteinExistence type="inferred from homology"/>
<dbReference type="Pfam" id="PF08541">
    <property type="entry name" value="ACP_syn_III_C"/>
    <property type="match status" value="1"/>
</dbReference>
<dbReference type="GO" id="GO:0016020">
    <property type="term" value="C:membrane"/>
    <property type="evidence" value="ECO:0007669"/>
    <property type="project" value="InterPro"/>
</dbReference>
<evidence type="ECO:0000259" key="5">
    <source>
        <dbReference type="Pfam" id="PF08541"/>
    </source>
</evidence>
<dbReference type="GO" id="GO:0009922">
    <property type="term" value="F:fatty acid elongase activity"/>
    <property type="evidence" value="ECO:0007669"/>
    <property type="project" value="UniProtKB-EC"/>
</dbReference>
<dbReference type="Proteomes" id="UP000007264">
    <property type="component" value="Unassembled WGS sequence"/>
</dbReference>
<dbReference type="InterPro" id="IPR013747">
    <property type="entry name" value="ACP_syn_III_C"/>
</dbReference>
<feature type="domain" description="FAE" evidence="4">
    <location>
        <begin position="25"/>
        <end position="258"/>
    </location>
</feature>
<evidence type="ECO:0000313" key="6">
    <source>
        <dbReference type="EMBL" id="EIE20272.1"/>
    </source>
</evidence>
<name>I0YPF3_COCSC</name>
<accession>I0YPF3</accession>
<dbReference type="GO" id="GO:0006633">
    <property type="term" value="P:fatty acid biosynthetic process"/>
    <property type="evidence" value="ECO:0007669"/>
    <property type="project" value="InterPro"/>
</dbReference>
<dbReference type="SUPFAM" id="SSF53901">
    <property type="entry name" value="Thiolase-like"/>
    <property type="match status" value="1"/>
</dbReference>
<keyword evidence="3" id="KW-0808">Transferase</keyword>
<feature type="domain" description="Beta-ketoacyl-[acyl-carrier-protein] synthase III C-terminal" evidence="5">
    <location>
        <begin position="269"/>
        <end position="350"/>
    </location>
</feature>
<keyword evidence="7" id="KW-1185">Reference proteome</keyword>
<dbReference type="OrthoDB" id="10352252at2759"/>
<comment type="caution">
    <text evidence="6">The sequence shown here is derived from an EMBL/GenBank/DDBJ whole genome shotgun (WGS) entry which is preliminary data.</text>
</comment>
<gene>
    <name evidence="6" type="ORF">COCSUDRAFT_44199</name>
</gene>
<dbReference type="InterPro" id="IPR012392">
    <property type="entry name" value="3-ktacl-CoA_syn"/>
</dbReference>
<comment type="similarity">
    <text evidence="1">Belongs to the thiolase-like superfamily. Chalcone/stilbene synthases family.</text>
</comment>
<dbReference type="EC" id="2.3.1.199" evidence="2"/>
<evidence type="ECO:0000256" key="3">
    <source>
        <dbReference type="ARBA" id="ARBA00022679"/>
    </source>
</evidence>
<dbReference type="GeneID" id="17038248"/>
<dbReference type="InterPro" id="IPR016039">
    <property type="entry name" value="Thiolase-like"/>
</dbReference>
<dbReference type="STRING" id="574566.I0YPF3"/>